<dbReference type="Gene3D" id="3.90.1180.10">
    <property type="entry name" value="Ribosomal protein L13"/>
    <property type="match status" value="1"/>
</dbReference>
<dbReference type="PATRIC" id="fig|1703771.3.peg.1382"/>
<proteinExistence type="inferred from homology"/>
<comment type="function">
    <text evidence="5 7">This protein is one of the early assembly proteins of the 50S ribosomal subunit, although it is not seen to bind rRNA by itself. It is important during the early stages of 50S assembly.</text>
</comment>
<evidence type="ECO:0000256" key="7">
    <source>
        <dbReference type="RuleBase" id="RU003878"/>
    </source>
</evidence>
<name>A0A0S7WLV1_UNCT6</name>
<dbReference type="GO" id="GO:0017148">
    <property type="term" value="P:negative regulation of translation"/>
    <property type="evidence" value="ECO:0007669"/>
    <property type="project" value="TreeGrafter"/>
</dbReference>
<dbReference type="NCBIfam" id="TIGR01066">
    <property type="entry name" value="rplM_bact"/>
    <property type="match status" value="1"/>
</dbReference>
<protein>
    <recommendedName>
        <fullName evidence="4 5">Large ribosomal subunit protein uL13</fullName>
    </recommendedName>
</protein>
<dbReference type="Pfam" id="PF00572">
    <property type="entry name" value="Ribosomal_L13"/>
    <property type="match status" value="1"/>
</dbReference>
<keyword evidence="2 5" id="KW-0689">Ribosomal protein</keyword>
<evidence type="ECO:0000256" key="5">
    <source>
        <dbReference type="HAMAP-Rule" id="MF_01366"/>
    </source>
</evidence>
<evidence type="ECO:0000313" key="9">
    <source>
        <dbReference type="Proteomes" id="UP000051124"/>
    </source>
</evidence>
<dbReference type="Proteomes" id="UP000051124">
    <property type="component" value="Unassembled WGS sequence"/>
</dbReference>
<evidence type="ECO:0000256" key="6">
    <source>
        <dbReference type="RuleBase" id="RU003877"/>
    </source>
</evidence>
<dbReference type="PANTHER" id="PTHR11545">
    <property type="entry name" value="RIBOSOMAL PROTEIN L13"/>
    <property type="match status" value="1"/>
</dbReference>
<organism evidence="8 9">
    <name type="scientific">candidate division TA06 bacterium DG_26</name>
    <dbReference type="NCBI Taxonomy" id="1703771"/>
    <lineage>
        <taxon>Bacteria</taxon>
        <taxon>Bacteria division TA06</taxon>
    </lineage>
</organism>
<keyword evidence="3 5" id="KW-0687">Ribonucleoprotein</keyword>
<dbReference type="AlphaFoldDB" id="A0A0S7WLV1"/>
<dbReference type="SUPFAM" id="SSF52161">
    <property type="entry name" value="Ribosomal protein L13"/>
    <property type="match status" value="1"/>
</dbReference>
<evidence type="ECO:0000313" key="8">
    <source>
        <dbReference type="EMBL" id="KPJ51159.1"/>
    </source>
</evidence>
<evidence type="ECO:0000256" key="2">
    <source>
        <dbReference type="ARBA" id="ARBA00022980"/>
    </source>
</evidence>
<dbReference type="GO" id="GO:0022625">
    <property type="term" value="C:cytosolic large ribosomal subunit"/>
    <property type="evidence" value="ECO:0007669"/>
    <property type="project" value="TreeGrafter"/>
</dbReference>
<evidence type="ECO:0000256" key="4">
    <source>
        <dbReference type="ARBA" id="ARBA00035201"/>
    </source>
</evidence>
<evidence type="ECO:0000256" key="3">
    <source>
        <dbReference type="ARBA" id="ARBA00023274"/>
    </source>
</evidence>
<dbReference type="FunFam" id="3.90.1180.10:FF:000001">
    <property type="entry name" value="50S ribosomal protein L13"/>
    <property type="match status" value="1"/>
</dbReference>
<sequence length="143" mass="16641">MRTYCVKEREIERKWWLVNAEGKVLGRLASRIAHLLRGKHKAYFSPHMDCGDFVVVTNAKKIYFTGRKRENKMYYRHSGYPGGLKVTPLQKLLEKKPEEVLRLAVRGMLPKNRLGRKLLGKLKIYAGPDHPHQSQRPSPLEFS</sequence>
<comment type="similarity">
    <text evidence="1 5 6">Belongs to the universal ribosomal protein uL13 family.</text>
</comment>
<reference evidence="8 9" key="1">
    <citation type="journal article" date="2015" name="Microbiome">
        <title>Genomic resolution of linkages in carbon, nitrogen, and sulfur cycling among widespread estuary sediment bacteria.</title>
        <authorList>
            <person name="Baker B.J."/>
            <person name="Lazar C.S."/>
            <person name="Teske A.P."/>
            <person name="Dick G.J."/>
        </authorList>
    </citation>
    <scope>NUCLEOTIDE SEQUENCE [LARGE SCALE GENOMIC DNA]</scope>
    <source>
        <strain evidence="8">DG_26</strain>
    </source>
</reference>
<dbReference type="EMBL" id="LIZT01000005">
    <property type="protein sequence ID" value="KPJ51159.1"/>
    <property type="molecule type" value="Genomic_DNA"/>
</dbReference>
<dbReference type="CDD" id="cd00392">
    <property type="entry name" value="Ribosomal_L13"/>
    <property type="match status" value="1"/>
</dbReference>
<dbReference type="PROSITE" id="PS00783">
    <property type="entry name" value="RIBOSOMAL_L13"/>
    <property type="match status" value="1"/>
</dbReference>
<dbReference type="PIRSF" id="PIRSF002181">
    <property type="entry name" value="Ribosomal_L13"/>
    <property type="match status" value="1"/>
</dbReference>
<comment type="caution">
    <text evidence="8">The sequence shown here is derived from an EMBL/GenBank/DDBJ whole genome shotgun (WGS) entry which is preliminary data.</text>
</comment>
<dbReference type="InterPro" id="IPR005823">
    <property type="entry name" value="Ribosomal_uL13_bac-type"/>
</dbReference>
<dbReference type="InterPro" id="IPR005822">
    <property type="entry name" value="Ribosomal_uL13"/>
</dbReference>
<evidence type="ECO:0000256" key="1">
    <source>
        <dbReference type="ARBA" id="ARBA00006227"/>
    </source>
</evidence>
<dbReference type="GO" id="GO:0003735">
    <property type="term" value="F:structural constituent of ribosome"/>
    <property type="evidence" value="ECO:0007669"/>
    <property type="project" value="InterPro"/>
</dbReference>
<dbReference type="InterPro" id="IPR036899">
    <property type="entry name" value="Ribosomal_uL13_sf"/>
</dbReference>
<dbReference type="InterPro" id="IPR023563">
    <property type="entry name" value="Ribosomal_uL13_CS"/>
</dbReference>
<dbReference type="PANTHER" id="PTHR11545:SF2">
    <property type="entry name" value="LARGE RIBOSOMAL SUBUNIT PROTEIN UL13M"/>
    <property type="match status" value="1"/>
</dbReference>
<accession>A0A0S7WLV1</accession>
<gene>
    <name evidence="5 7" type="primary">rplM</name>
    <name evidence="8" type="ORF">AMJ40_00715</name>
</gene>
<comment type="subunit">
    <text evidence="5">Part of the 50S ribosomal subunit.</text>
</comment>
<dbReference type="HAMAP" id="MF_01366">
    <property type="entry name" value="Ribosomal_uL13"/>
    <property type="match status" value="1"/>
</dbReference>
<dbReference type="GO" id="GO:0003729">
    <property type="term" value="F:mRNA binding"/>
    <property type="evidence" value="ECO:0007669"/>
    <property type="project" value="TreeGrafter"/>
</dbReference>
<dbReference type="GO" id="GO:0006412">
    <property type="term" value="P:translation"/>
    <property type="evidence" value="ECO:0007669"/>
    <property type="project" value="UniProtKB-UniRule"/>
</dbReference>